<keyword evidence="11" id="KW-1133">Transmembrane helix</keyword>
<evidence type="ECO:0000256" key="7">
    <source>
        <dbReference type="ARBA" id="ARBA00023209"/>
    </source>
</evidence>
<dbReference type="EMBL" id="VSSQ01027151">
    <property type="protein sequence ID" value="MPM76238.1"/>
    <property type="molecule type" value="Genomic_DNA"/>
</dbReference>
<dbReference type="GO" id="GO:0008654">
    <property type="term" value="P:phospholipid biosynthetic process"/>
    <property type="evidence" value="ECO:0007669"/>
    <property type="project" value="UniProtKB-KW"/>
</dbReference>
<evidence type="ECO:0000256" key="5">
    <source>
        <dbReference type="ARBA" id="ARBA00023136"/>
    </source>
</evidence>
<keyword evidence="4" id="KW-0443">Lipid metabolism</keyword>
<keyword evidence="3" id="KW-0210">Decarboxylase</keyword>
<evidence type="ECO:0000256" key="2">
    <source>
        <dbReference type="ARBA" id="ARBA00022516"/>
    </source>
</evidence>
<proteinExistence type="inferred from homology"/>
<evidence type="ECO:0000256" key="3">
    <source>
        <dbReference type="ARBA" id="ARBA00022793"/>
    </source>
</evidence>
<dbReference type="Pfam" id="PF02666">
    <property type="entry name" value="PS_Dcarbxylase"/>
    <property type="match status" value="1"/>
</dbReference>
<comment type="caution">
    <text evidence="12">The sequence shown here is derived from an EMBL/GenBank/DDBJ whole genome shotgun (WGS) entry which is preliminary data.</text>
</comment>
<dbReference type="InterPro" id="IPR033175">
    <property type="entry name" value="PSD-A"/>
</dbReference>
<dbReference type="InterPro" id="IPR003817">
    <property type="entry name" value="PS_Dcarbxylase"/>
</dbReference>
<keyword evidence="10" id="KW-0670">Pyruvate</keyword>
<evidence type="ECO:0000256" key="10">
    <source>
        <dbReference type="ARBA" id="ARBA00023317"/>
    </source>
</evidence>
<evidence type="ECO:0000256" key="1">
    <source>
        <dbReference type="ARBA" id="ARBA00022475"/>
    </source>
</evidence>
<dbReference type="EC" id="4.1.1.65" evidence="12"/>
<keyword evidence="2" id="KW-0444">Lipid biosynthesis</keyword>
<gene>
    <name evidence="12" type="primary">psd_22</name>
    <name evidence="12" type="ORF">SDC9_123235</name>
</gene>
<evidence type="ECO:0000256" key="8">
    <source>
        <dbReference type="ARBA" id="ARBA00023239"/>
    </source>
</evidence>
<evidence type="ECO:0000256" key="9">
    <source>
        <dbReference type="ARBA" id="ARBA00023264"/>
    </source>
</evidence>
<accession>A0A645CH77</accession>
<name>A0A645CH77_9ZZZZ</name>
<evidence type="ECO:0000256" key="11">
    <source>
        <dbReference type="SAM" id="Phobius"/>
    </source>
</evidence>
<keyword evidence="6" id="KW-0865">Zymogen</keyword>
<sequence length="230" mass="26562">MLIHKEGRKTLFVTTVILVLLNGFMFRFFPESPFSFILLFISVVVFALMMNFFKKPSRVYEGDLLDYVNAPTDGKIVVIEKIFEKKYFNEERIQISIFMSFFNAHSNWIPVTGKVVHYSHEKGNFHAAYLPKSSHENERSNIIIETPDGHRVLTRQIAGAVARRIVTYVREGEYYHIGDRLGFIKLGSRMDVFLPIDSEILVQIGDEVRANETLLARLPQRLKGDEKTNS</sequence>
<keyword evidence="7" id="KW-0594">Phospholipid biosynthesis</keyword>
<keyword evidence="11" id="KW-0812">Transmembrane</keyword>
<keyword evidence="5 11" id="KW-0472">Membrane</keyword>
<evidence type="ECO:0000313" key="12">
    <source>
        <dbReference type="EMBL" id="MPM76238.1"/>
    </source>
</evidence>
<keyword evidence="9" id="KW-1208">Phospholipid metabolism</keyword>
<dbReference type="PANTHER" id="PTHR35809">
    <property type="entry name" value="ARCHAETIDYLSERINE DECARBOXYLASE PROENZYME-RELATED"/>
    <property type="match status" value="1"/>
</dbReference>
<dbReference type="NCBIfam" id="NF003678">
    <property type="entry name" value="PRK05305.1-2"/>
    <property type="match status" value="1"/>
</dbReference>
<keyword evidence="1" id="KW-1003">Cell membrane</keyword>
<feature type="transmembrane region" description="Helical" evidence="11">
    <location>
        <begin position="12"/>
        <end position="29"/>
    </location>
</feature>
<feature type="transmembrane region" description="Helical" evidence="11">
    <location>
        <begin position="35"/>
        <end position="53"/>
    </location>
</feature>
<dbReference type="HAMAP" id="MF_00664">
    <property type="entry name" value="PS_decarb_PSD_A"/>
    <property type="match status" value="1"/>
</dbReference>
<evidence type="ECO:0000256" key="4">
    <source>
        <dbReference type="ARBA" id="ARBA00023098"/>
    </source>
</evidence>
<reference evidence="12" key="1">
    <citation type="submission" date="2019-08" db="EMBL/GenBank/DDBJ databases">
        <authorList>
            <person name="Kucharzyk K."/>
            <person name="Murdoch R.W."/>
            <person name="Higgins S."/>
            <person name="Loffler F."/>
        </authorList>
    </citation>
    <scope>NUCLEOTIDE SEQUENCE</scope>
</reference>
<protein>
    <submittedName>
        <fullName evidence="12">Phosphatidylserine decarboxylase proenzyme</fullName>
        <ecNumber evidence="12">4.1.1.65</ecNumber>
    </submittedName>
</protein>
<evidence type="ECO:0000256" key="6">
    <source>
        <dbReference type="ARBA" id="ARBA00023145"/>
    </source>
</evidence>
<dbReference type="AlphaFoldDB" id="A0A645CH77"/>
<dbReference type="GO" id="GO:0004609">
    <property type="term" value="F:phosphatidylserine decarboxylase activity"/>
    <property type="evidence" value="ECO:0007669"/>
    <property type="project" value="UniProtKB-EC"/>
</dbReference>
<dbReference type="PANTHER" id="PTHR35809:SF1">
    <property type="entry name" value="ARCHAETIDYLSERINE DECARBOXYLASE PROENZYME-RELATED"/>
    <property type="match status" value="1"/>
</dbReference>
<keyword evidence="8 12" id="KW-0456">Lyase</keyword>
<organism evidence="12">
    <name type="scientific">bioreactor metagenome</name>
    <dbReference type="NCBI Taxonomy" id="1076179"/>
    <lineage>
        <taxon>unclassified sequences</taxon>
        <taxon>metagenomes</taxon>
        <taxon>ecological metagenomes</taxon>
    </lineage>
</organism>